<feature type="repeat" description="TPR" evidence="4">
    <location>
        <begin position="716"/>
        <end position="749"/>
    </location>
</feature>
<feature type="domain" description="Tetratricopeptide repeat protein 21A/21B C-terminal ARM" evidence="7">
    <location>
        <begin position="1096"/>
        <end position="1310"/>
    </location>
</feature>
<dbReference type="Pfam" id="PF25068">
    <property type="entry name" value="ARM_TT21_4th"/>
    <property type="match status" value="1"/>
</dbReference>
<dbReference type="GO" id="GO:0005929">
    <property type="term" value="C:cilium"/>
    <property type="evidence" value="ECO:0007669"/>
    <property type="project" value="GOC"/>
</dbReference>
<dbReference type="PROSITE" id="PS50005">
    <property type="entry name" value="TPR"/>
    <property type="match status" value="3"/>
</dbReference>
<accession>A0A7E4W4V3</accession>
<dbReference type="Pfam" id="PF25062">
    <property type="entry name" value="ARM_TT21_N"/>
    <property type="match status" value="1"/>
</dbReference>
<dbReference type="SMART" id="SM00028">
    <property type="entry name" value="TPR"/>
    <property type="match status" value="8"/>
</dbReference>
<dbReference type="PANTHER" id="PTHR14699">
    <property type="entry name" value="STI2 PROTEIN-RELATED"/>
    <property type="match status" value="1"/>
</dbReference>
<protein>
    <submittedName>
        <fullName evidence="11">Tetratricopeptide repeat protein 21B</fullName>
    </submittedName>
</protein>
<dbReference type="FunFam" id="1.25.40.10:FF:000197">
    <property type="entry name" value="Tetratricopeptide repeat domain 21B"/>
    <property type="match status" value="1"/>
</dbReference>
<dbReference type="InterPro" id="IPR056834">
    <property type="entry name" value="ARM_TT21_C"/>
</dbReference>
<dbReference type="Pfam" id="PF25058">
    <property type="entry name" value="ARM_TT21"/>
    <property type="match status" value="1"/>
</dbReference>
<comment type="similarity">
    <text evidence="1">Belongs to the TTC21 family.</text>
</comment>
<evidence type="ECO:0000259" key="8">
    <source>
        <dbReference type="Pfam" id="PF25064"/>
    </source>
</evidence>
<dbReference type="Proteomes" id="UP000492821">
    <property type="component" value="Unassembled WGS sequence"/>
</dbReference>
<name>A0A7E4W4V3_PANRE</name>
<dbReference type="PANTHER" id="PTHR14699:SF0">
    <property type="entry name" value="TETRATRICOPEPTIDE REPEAT PROTEIN 21 HOMOLOG"/>
    <property type="match status" value="1"/>
</dbReference>
<dbReference type="InterPro" id="IPR056835">
    <property type="entry name" value="ARM_TT21_5th"/>
</dbReference>
<feature type="repeat" description="TPR" evidence="4">
    <location>
        <begin position="946"/>
        <end position="979"/>
    </location>
</feature>
<evidence type="ECO:0000256" key="2">
    <source>
        <dbReference type="ARBA" id="ARBA00022737"/>
    </source>
</evidence>
<dbReference type="GO" id="GO:0061512">
    <property type="term" value="P:protein localization to cilium"/>
    <property type="evidence" value="ECO:0007669"/>
    <property type="project" value="TreeGrafter"/>
</dbReference>
<dbReference type="FunFam" id="1.25.40.10:FF:000219">
    <property type="entry name" value="Tetratricopeptide repeat domain 21B"/>
    <property type="match status" value="1"/>
</dbReference>
<evidence type="ECO:0000259" key="5">
    <source>
        <dbReference type="Pfam" id="PF25060"/>
    </source>
</evidence>
<reference evidence="10" key="1">
    <citation type="journal article" date="2013" name="Genetics">
        <title>The draft genome and transcriptome of Panagrellus redivivus are shaped by the harsh demands of a free-living lifestyle.</title>
        <authorList>
            <person name="Srinivasan J."/>
            <person name="Dillman A.R."/>
            <person name="Macchietto M.G."/>
            <person name="Heikkinen L."/>
            <person name="Lakso M."/>
            <person name="Fracchia K.M."/>
            <person name="Antoshechkin I."/>
            <person name="Mortazavi A."/>
            <person name="Wong G."/>
            <person name="Sternberg P.W."/>
        </authorList>
    </citation>
    <scope>NUCLEOTIDE SEQUENCE [LARGE SCALE GENOMIC DNA]</scope>
    <source>
        <strain evidence="10">MT8872</strain>
    </source>
</reference>
<feature type="domain" description="Tetratricopeptide repeat protein 21A/21B fourth ARM" evidence="9">
    <location>
        <begin position="752"/>
        <end position="905"/>
    </location>
</feature>
<evidence type="ECO:0000259" key="6">
    <source>
        <dbReference type="Pfam" id="PF25062"/>
    </source>
</evidence>
<dbReference type="Gene3D" id="1.25.40.10">
    <property type="entry name" value="Tetratricopeptide repeat domain"/>
    <property type="match status" value="4"/>
</dbReference>
<keyword evidence="3 4" id="KW-0802">TPR repeat</keyword>
<keyword evidence="2" id="KW-0677">Repeat</keyword>
<evidence type="ECO:0000313" key="10">
    <source>
        <dbReference type="Proteomes" id="UP000492821"/>
    </source>
</evidence>
<evidence type="ECO:0000259" key="7">
    <source>
        <dbReference type="Pfam" id="PF25063"/>
    </source>
</evidence>
<dbReference type="Pfam" id="PF25064">
    <property type="entry name" value="ARM_TT21_5th"/>
    <property type="match status" value="1"/>
</dbReference>
<dbReference type="InterPro" id="IPR056832">
    <property type="entry name" value="ARM_TT21_2nd"/>
</dbReference>
<keyword evidence="10" id="KW-1185">Reference proteome</keyword>
<evidence type="ECO:0000259" key="9">
    <source>
        <dbReference type="Pfam" id="PF25068"/>
    </source>
</evidence>
<sequence>MDDENNILCTIHYYLREKFYGTAFLCCEEACRQFRANHEFVCLKAFSTIKLGKSAEAIRTLTNVKKTSQIELAVSTALKIAYESEATIDKDSVKNIDAEINQQLGNADLNAVYVAATLWFYNGAVEKARSLLDKVAAVAKNHSKILTLRGWIEVISKKDIKLALQSFETSVTLDHFPDAYLGQAQIHKERHSNAELFHVLSNLLNECNLFIPAYIENIKAAIIMRNWDKVTEIAQSASLIQASDCIPIQLCECGRAILQQGDAIATEQLLAELLEATQRMEASNPHCFLKIAKFLGSVACDNNVLRQYSRKFLDEALALSKEADIVVEKSRLLIADGDLRGGLQMAKMAVESNIDNHPDIMFSVVRCYVAMNEFKEAKDQLYFIRDTFKDIDKTTLFYYYQALIARSEGCSHDTYLNELRNTIDCHLSVLQRIPYGLDYVEQLNPVFLVEVAARLFEIAPLTPAKQPDSVLKEIIRTMSAVTDNCPGLGKPCYFLAKAKYLEMEASDAEKLLKLCINKGSSVAEAYLLLAQLLLQRHALSEASKCLDAGLGYSFAVREHPLYFLTKARMLKQEKRENYEEAITMLKNALDLPVFKDLRLARQMDITEGDRIAVYLELIDCYQMTNRVHDADVIMKEALKKYTGSQEEEKLVLMNAQLRLQREDIKGALDVLQAVGPDQPNYQAARIKMAQIYLEKRKDKVKYANCYRDILSVDQNPQTYVLVGDAFMNIQEPTKAIEAYETAMRRNPKDFALAERIGNAYVECHLYHKAITFYETAMKTSKQNLMRLRYAEELFRIRNFEKCELILKEVVDAKTDPVDVPTIREHVGYWMLLSKLHYEGGAWEQSCRDLMQAKTLQGKILGRTVTEVGNMGNEKKLANTICCRLAEIYANKRDFSKATDYYKEAVELDGKDTKSMLALAHIYYTTGKIQNCNQQCLTILNVDRNNNEATLMMADIMYQRSEGDIAMKHFSQLLERNPNQYHSMARCIELHWRKGDVDLAEGLLKKALEANPRANVDAGYNYCKGLIEWYTCDPNSALNYFNRARRDLEWGERAVYNIIEIFLNPDYETLGGEALDPTVESTGENNQAERDLNVKSAERFLNVELRPKPGLDQKFQLMENFIMLSTKNKNRLQVGLNAFLEMMQNDEANEANKVLNVGAVLGASRAYLMLKQTQKAKALLKPLISYTWTLEDADYLEQCWLLLTDVYIHQGKSDQATNILRIILQHNASCIKAFEYMGFLKERFQEFNDAASNYEHAWRLGKHRNPGVGFKLAYNYLKCRKYFESVEISLAILQTHPDYPKIKVEVLDKARMALMT</sequence>
<proteinExistence type="inferred from homology"/>
<feature type="repeat" description="TPR" evidence="4">
    <location>
        <begin position="878"/>
        <end position="911"/>
    </location>
</feature>
<dbReference type="InterPro" id="IPR040364">
    <property type="entry name" value="TTC21A/TTC21B"/>
</dbReference>
<dbReference type="InterPro" id="IPR056836">
    <property type="entry name" value="ARM_TT21_4th"/>
</dbReference>
<dbReference type="InterPro" id="IPR019734">
    <property type="entry name" value="TPR_rpt"/>
</dbReference>
<dbReference type="InterPro" id="IPR011990">
    <property type="entry name" value="TPR-like_helical_dom_sf"/>
</dbReference>
<organism evidence="10 11">
    <name type="scientific">Panagrellus redivivus</name>
    <name type="common">Microworm</name>
    <dbReference type="NCBI Taxonomy" id="6233"/>
    <lineage>
        <taxon>Eukaryota</taxon>
        <taxon>Metazoa</taxon>
        <taxon>Ecdysozoa</taxon>
        <taxon>Nematoda</taxon>
        <taxon>Chromadorea</taxon>
        <taxon>Rhabditida</taxon>
        <taxon>Tylenchina</taxon>
        <taxon>Panagrolaimomorpha</taxon>
        <taxon>Panagrolaimoidea</taxon>
        <taxon>Panagrolaimidae</taxon>
        <taxon>Panagrellus</taxon>
    </lineage>
</organism>
<evidence type="ECO:0000256" key="1">
    <source>
        <dbReference type="ARBA" id="ARBA00010935"/>
    </source>
</evidence>
<evidence type="ECO:0000313" key="11">
    <source>
        <dbReference type="WBParaSite" id="Pan_g7381.t1"/>
    </source>
</evidence>
<dbReference type="SUPFAM" id="SSF48452">
    <property type="entry name" value="TPR-like"/>
    <property type="match status" value="4"/>
</dbReference>
<reference evidence="11" key="2">
    <citation type="submission" date="2020-10" db="UniProtKB">
        <authorList>
            <consortium name="WormBaseParasite"/>
        </authorList>
    </citation>
    <scope>IDENTIFICATION</scope>
</reference>
<dbReference type="GO" id="GO:0035721">
    <property type="term" value="P:intraciliary retrograde transport"/>
    <property type="evidence" value="ECO:0007669"/>
    <property type="project" value="TreeGrafter"/>
</dbReference>
<evidence type="ECO:0000256" key="4">
    <source>
        <dbReference type="PROSITE-ProRule" id="PRU00339"/>
    </source>
</evidence>
<dbReference type="Pfam" id="PF13181">
    <property type="entry name" value="TPR_8"/>
    <property type="match status" value="1"/>
</dbReference>
<feature type="domain" description="Tetratricopeptide repeat protein 21A/21B fifth ARM repeats" evidence="8">
    <location>
        <begin position="947"/>
        <end position="1062"/>
    </location>
</feature>
<dbReference type="Pfam" id="PF25063">
    <property type="entry name" value="ARM_TT21_C"/>
    <property type="match status" value="1"/>
</dbReference>
<dbReference type="WBParaSite" id="Pan_g7381.t1">
    <property type="protein sequence ID" value="Pan_g7381.t1"/>
    <property type="gene ID" value="Pan_g7381"/>
</dbReference>
<feature type="domain" description="Tetratricopeptide repeat protein 21A/21B N-terminal ARM repeat" evidence="6">
    <location>
        <begin position="11"/>
        <end position="230"/>
    </location>
</feature>
<dbReference type="Pfam" id="PF25060">
    <property type="entry name" value="ARM_TT21_2nd"/>
    <property type="match status" value="1"/>
</dbReference>
<feature type="domain" description="Tetratricopeptide repeat protein 21A/21B second ARM" evidence="5">
    <location>
        <begin position="269"/>
        <end position="536"/>
    </location>
</feature>
<dbReference type="GO" id="GO:0030991">
    <property type="term" value="C:intraciliary transport particle A"/>
    <property type="evidence" value="ECO:0007669"/>
    <property type="project" value="TreeGrafter"/>
</dbReference>
<evidence type="ECO:0000256" key="3">
    <source>
        <dbReference type="ARBA" id="ARBA00022803"/>
    </source>
</evidence>
<dbReference type="InterPro" id="IPR056833">
    <property type="entry name" value="ARM_TT21_N"/>
</dbReference>